<sequence length="292" mass="33196">MHEYTVVLFEKVGEYKVLCSPISRTISCSCRKFETFGILCCHALKVFDILDIKIIPDAYILKRWTREAKNGYVIDSIGKDVHGDVNLKVTQLYRRLCPRLVRLASRAAEIEEAYALVESVTKELEKQVEDIAMKFSSVSLDNSKDQMSLGGCEIVDHGEHIKNLVEKVKGLKKKEGCKGRKRCKSWVEQQSRRKKKTSTKDTIRQQLSKENNTSSLINYNNSISPVQCYSHEETNQAPNSMAWMTYEGLQGNRCQNSFIESLTGMDVGFDQAQVPLGDTTNNYDAHMNFLGM</sequence>
<dbReference type="GO" id="GO:0005634">
    <property type="term" value="C:nucleus"/>
    <property type="evidence" value="ECO:0007669"/>
    <property type="project" value="UniProtKB-SubCell"/>
</dbReference>
<keyword evidence="3 5" id="KW-0863">Zinc-finger</keyword>
<organism evidence="8 9">
    <name type="scientific">Quercus lobata</name>
    <name type="common">Valley oak</name>
    <dbReference type="NCBI Taxonomy" id="97700"/>
    <lineage>
        <taxon>Eukaryota</taxon>
        <taxon>Viridiplantae</taxon>
        <taxon>Streptophyta</taxon>
        <taxon>Embryophyta</taxon>
        <taxon>Tracheophyta</taxon>
        <taxon>Spermatophyta</taxon>
        <taxon>Magnoliopsida</taxon>
        <taxon>eudicotyledons</taxon>
        <taxon>Gunneridae</taxon>
        <taxon>Pentapetalae</taxon>
        <taxon>rosids</taxon>
        <taxon>fabids</taxon>
        <taxon>Fagales</taxon>
        <taxon>Fagaceae</taxon>
        <taxon>Quercus</taxon>
    </lineage>
</organism>
<evidence type="ECO:0000256" key="3">
    <source>
        <dbReference type="ARBA" id="ARBA00022771"/>
    </source>
</evidence>
<protein>
    <recommendedName>
        <fullName evidence="6">Protein FAR1-RELATED SEQUENCE</fullName>
    </recommendedName>
</protein>
<comment type="function">
    <text evidence="6">Putative transcription activator involved in regulating light control of development.</text>
</comment>
<comment type="subcellular location">
    <subcellularLocation>
        <location evidence="6">Nucleus</location>
    </subcellularLocation>
</comment>
<dbReference type="InterPro" id="IPR006564">
    <property type="entry name" value="Znf_PMZ"/>
</dbReference>
<gene>
    <name evidence="8" type="primary">LOC115987692</name>
</gene>
<dbReference type="RefSeq" id="XP_030967148.1">
    <property type="nucleotide sequence ID" value="XM_031111288.1"/>
</dbReference>
<dbReference type="InterPro" id="IPR007527">
    <property type="entry name" value="Znf_SWIM"/>
</dbReference>
<dbReference type="InParanoid" id="A0A7N2R3V1"/>
<dbReference type="RefSeq" id="XP_030967147.1">
    <property type="nucleotide sequence ID" value="XM_031111287.1"/>
</dbReference>
<name>A0A7N2R3V1_QUELO</name>
<dbReference type="Gramene" id="QL04p086336:mrna">
    <property type="protein sequence ID" value="QL04p086336:mrna"/>
    <property type="gene ID" value="QL04p086336"/>
</dbReference>
<dbReference type="Pfam" id="PF04434">
    <property type="entry name" value="SWIM"/>
    <property type="match status" value="1"/>
</dbReference>
<dbReference type="OMA" id="CYSHEET"/>
<dbReference type="GO" id="GO:0006355">
    <property type="term" value="P:regulation of DNA-templated transcription"/>
    <property type="evidence" value="ECO:0007669"/>
    <property type="project" value="UniProtKB-UniRule"/>
</dbReference>
<keyword evidence="9" id="KW-1185">Reference proteome</keyword>
<feature type="domain" description="SWIM-type" evidence="7">
    <location>
        <begin position="4"/>
        <end position="51"/>
    </location>
</feature>
<dbReference type="RefSeq" id="XP_030967146.1">
    <property type="nucleotide sequence ID" value="XM_031111286.1"/>
</dbReference>
<evidence type="ECO:0000313" key="8">
    <source>
        <dbReference type="EnsemblPlants" id="QL04p086336:mrna"/>
    </source>
</evidence>
<dbReference type="InterPro" id="IPR031052">
    <property type="entry name" value="FHY3/FAR1"/>
</dbReference>
<dbReference type="RefSeq" id="XP_030967149.1">
    <property type="nucleotide sequence ID" value="XM_031111289.1"/>
</dbReference>
<evidence type="ECO:0000256" key="5">
    <source>
        <dbReference type="PROSITE-ProRule" id="PRU00325"/>
    </source>
</evidence>
<dbReference type="GeneID" id="115987692"/>
<dbReference type="RefSeq" id="XP_030967144.1">
    <property type="nucleotide sequence ID" value="XM_031111284.1"/>
</dbReference>
<dbReference type="OrthoDB" id="1747781at2759"/>
<dbReference type="KEGG" id="qlo:115987692"/>
<evidence type="ECO:0000256" key="4">
    <source>
        <dbReference type="ARBA" id="ARBA00022833"/>
    </source>
</evidence>
<accession>A0A7N2R3V1</accession>
<dbReference type="Proteomes" id="UP000594261">
    <property type="component" value="Chromosome 4"/>
</dbReference>
<dbReference type="RefSeq" id="XP_030967143.1">
    <property type="nucleotide sequence ID" value="XM_031111283.1"/>
</dbReference>
<reference evidence="8 9" key="1">
    <citation type="journal article" date="2016" name="G3 (Bethesda)">
        <title>First Draft Assembly and Annotation of the Genome of a California Endemic Oak Quercus lobata Nee (Fagaceae).</title>
        <authorList>
            <person name="Sork V.L."/>
            <person name="Fitz-Gibbon S.T."/>
            <person name="Puiu D."/>
            <person name="Crepeau M."/>
            <person name="Gugger P.F."/>
            <person name="Sherman R."/>
            <person name="Stevens K."/>
            <person name="Langley C.H."/>
            <person name="Pellegrini M."/>
            <person name="Salzberg S.L."/>
        </authorList>
    </citation>
    <scope>NUCLEOTIDE SEQUENCE [LARGE SCALE GENOMIC DNA]</scope>
    <source>
        <strain evidence="8 9">cv. SW786</strain>
    </source>
</reference>
<dbReference type="PANTHER" id="PTHR31669">
    <property type="entry name" value="PROTEIN FAR1-RELATED SEQUENCE 10-RELATED"/>
    <property type="match status" value="1"/>
</dbReference>
<dbReference type="GO" id="GO:0008270">
    <property type="term" value="F:zinc ion binding"/>
    <property type="evidence" value="ECO:0007669"/>
    <property type="project" value="UniProtKB-UniRule"/>
</dbReference>
<dbReference type="SMART" id="SM00575">
    <property type="entry name" value="ZnF_PMZ"/>
    <property type="match status" value="1"/>
</dbReference>
<proteinExistence type="inferred from homology"/>
<keyword evidence="4 6" id="KW-0862">Zinc</keyword>
<dbReference type="AlphaFoldDB" id="A0A7N2R3V1"/>
<evidence type="ECO:0000256" key="6">
    <source>
        <dbReference type="RuleBase" id="RU367018"/>
    </source>
</evidence>
<evidence type="ECO:0000256" key="1">
    <source>
        <dbReference type="ARBA" id="ARBA00005889"/>
    </source>
</evidence>
<keyword evidence="2 6" id="KW-0479">Metal-binding</keyword>
<dbReference type="EMBL" id="LRBV02000004">
    <property type="status" value="NOT_ANNOTATED_CDS"/>
    <property type="molecule type" value="Genomic_DNA"/>
</dbReference>
<evidence type="ECO:0000259" key="7">
    <source>
        <dbReference type="PROSITE" id="PS50966"/>
    </source>
</evidence>
<keyword evidence="6" id="KW-0539">Nucleus</keyword>
<dbReference type="RefSeq" id="XP_030967150.1">
    <property type="nucleotide sequence ID" value="XM_031111290.1"/>
</dbReference>
<dbReference type="PANTHER" id="PTHR31669:SF281">
    <property type="entry name" value="PROTEIN FAR1-RELATED SEQUENCE"/>
    <property type="match status" value="1"/>
</dbReference>
<dbReference type="PROSITE" id="PS50966">
    <property type="entry name" value="ZF_SWIM"/>
    <property type="match status" value="1"/>
</dbReference>
<evidence type="ECO:0000256" key="2">
    <source>
        <dbReference type="ARBA" id="ARBA00022723"/>
    </source>
</evidence>
<reference evidence="8" key="2">
    <citation type="submission" date="2021-01" db="UniProtKB">
        <authorList>
            <consortium name="EnsemblPlants"/>
        </authorList>
    </citation>
    <scope>IDENTIFICATION</scope>
</reference>
<comment type="similarity">
    <text evidence="1 6">Belongs to the FHY3/FAR1 family.</text>
</comment>
<dbReference type="EnsemblPlants" id="QL04p086336:mrna">
    <property type="protein sequence ID" value="QL04p086336:mrna"/>
    <property type="gene ID" value="QL04p086336"/>
</dbReference>
<evidence type="ECO:0000313" key="9">
    <source>
        <dbReference type="Proteomes" id="UP000594261"/>
    </source>
</evidence>